<dbReference type="RefSeq" id="YP_009391622.1">
    <property type="nucleotide sequence ID" value="NC_035259.1"/>
</dbReference>
<evidence type="ECO:0000313" key="1">
    <source>
        <dbReference type="EMBL" id="ARW59766.1"/>
    </source>
</evidence>
<accession>A0A1Z1M133</accession>
<dbReference type="GeneID" id="33348005"/>
<geneLocation type="chloroplast" evidence="1"/>
<protein>
    <submittedName>
        <fullName evidence="1">Uncharacterized protein</fullName>
    </submittedName>
</protein>
<reference evidence="1" key="1">
    <citation type="journal article" date="2017" name="J. Phycol.">
        <title>Analysis of chloroplast genomes and a supermatrix inform reclassification of the Rhodomelaceae (Rhodophyta).</title>
        <authorList>
            <person name="Diaz-Tapia P."/>
            <person name="Maggs C.A."/>
            <person name="West J.A."/>
            <person name="Verbruggen H."/>
        </authorList>
    </citation>
    <scope>NUCLEOTIDE SEQUENCE</scope>
    <source>
        <strain evidence="1">HV1501</strain>
    </source>
</reference>
<keyword evidence="1" id="KW-0150">Chloroplast</keyword>
<sequence>MTFNLRNIDIDKYNENNFDDNTESYMYNYNTEEVEISNNSSYICLNETINFYTECNKKIMNSDIT</sequence>
<gene>
    <name evidence="1" type="primary">ConsOrf1</name>
</gene>
<keyword evidence="1" id="KW-0934">Plastid</keyword>
<name>A0A1Z1M133_9FLOR</name>
<organism evidence="1">
    <name type="scientific">Laurenciella marilzae</name>
    <dbReference type="NCBI Taxonomy" id="1413812"/>
    <lineage>
        <taxon>Eukaryota</taxon>
        <taxon>Rhodophyta</taxon>
        <taxon>Florideophyceae</taxon>
        <taxon>Rhodymeniophycidae</taxon>
        <taxon>Ceramiales</taxon>
        <taxon>Rhodomelaceae</taxon>
        <taxon>Laurencieae</taxon>
        <taxon>Laurenciella</taxon>
    </lineage>
</organism>
<proteinExistence type="predicted"/>
<dbReference type="AlphaFoldDB" id="A0A1Z1M133"/>
<dbReference type="EMBL" id="MF101410">
    <property type="protein sequence ID" value="ARW59766.1"/>
    <property type="molecule type" value="Genomic_DNA"/>
</dbReference>